<dbReference type="Gene3D" id="3.40.630.40">
    <property type="entry name" value="Zn-dependent exopeptidases"/>
    <property type="match status" value="1"/>
</dbReference>
<dbReference type="PANTHER" id="PTHR30404">
    <property type="entry name" value="N-ACETYLMURAMOYL-L-ALANINE AMIDASE"/>
    <property type="match status" value="1"/>
</dbReference>
<name>A0A2T7BKF8_9BACT</name>
<evidence type="ECO:0000259" key="5">
    <source>
        <dbReference type="SMART" id="SM00646"/>
    </source>
</evidence>
<protein>
    <recommendedName>
        <fullName evidence="2">N-acetylmuramoyl-L-alanine amidase</fullName>
        <ecNumber evidence="2">3.5.1.28</ecNumber>
    </recommendedName>
</protein>
<reference evidence="6 7" key="1">
    <citation type="submission" date="2018-04" db="EMBL/GenBank/DDBJ databases">
        <title>Chitinophaga fuyangensis sp. nov., isolated from soil in a chemical factory.</title>
        <authorList>
            <person name="Chen K."/>
        </authorList>
    </citation>
    <scope>NUCLEOTIDE SEQUENCE [LARGE SCALE GENOMIC DNA]</scope>
    <source>
        <strain evidence="6 7">LY-1</strain>
    </source>
</reference>
<dbReference type="InterPro" id="IPR050695">
    <property type="entry name" value="N-acetylmuramoyl_amidase_3"/>
</dbReference>
<dbReference type="EC" id="3.5.1.28" evidence="2"/>
<evidence type="ECO:0000256" key="1">
    <source>
        <dbReference type="ARBA" id="ARBA00001561"/>
    </source>
</evidence>
<evidence type="ECO:0000256" key="4">
    <source>
        <dbReference type="SAM" id="SignalP"/>
    </source>
</evidence>
<dbReference type="SUPFAM" id="SSF53187">
    <property type="entry name" value="Zn-dependent exopeptidases"/>
    <property type="match status" value="1"/>
</dbReference>
<keyword evidence="7" id="KW-1185">Reference proteome</keyword>
<dbReference type="PANTHER" id="PTHR30404:SF0">
    <property type="entry name" value="N-ACETYLMURAMOYL-L-ALANINE AMIDASE AMIC"/>
    <property type="match status" value="1"/>
</dbReference>
<dbReference type="GO" id="GO:0008745">
    <property type="term" value="F:N-acetylmuramoyl-L-alanine amidase activity"/>
    <property type="evidence" value="ECO:0007669"/>
    <property type="project" value="UniProtKB-EC"/>
</dbReference>
<evidence type="ECO:0000313" key="7">
    <source>
        <dbReference type="Proteomes" id="UP000244450"/>
    </source>
</evidence>
<evidence type="ECO:0000256" key="3">
    <source>
        <dbReference type="ARBA" id="ARBA00022801"/>
    </source>
</evidence>
<accession>A0A2T7BKF8</accession>
<gene>
    <name evidence="6" type="ORF">DCC81_01390</name>
</gene>
<dbReference type="GO" id="GO:0009253">
    <property type="term" value="P:peptidoglycan catabolic process"/>
    <property type="evidence" value="ECO:0007669"/>
    <property type="project" value="InterPro"/>
</dbReference>
<evidence type="ECO:0000256" key="2">
    <source>
        <dbReference type="ARBA" id="ARBA00011901"/>
    </source>
</evidence>
<evidence type="ECO:0000313" key="6">
    <source>
        <dbReference type="EMBL" id="PUZ28163.1"/>
    </source>
</evidence>
<dbReference type="OrthoDB" id="9806267at2"/>
<proteinExistence type="predicted"/>
<sequence length="582" mass="64821">MKRSIQRIVFTVIAAMAALPAFAQTNIFLVQGNRERVNVTTPRQFLSGHVCPSCRLWLNNDSIHVYPTGAFATAMNLKQGQNVYTLRCTDTLGRSASRTIYYYYTPLPPPVATGALRVDYMGISPAGNLWVSEGDTLRIRVKGLPGCQATWINGEPLQELPASRSGGIPGYYEGAYIIQAADSFLNNKLKVVLRDPQGNTAVRESAYRYRFMREKNLYGRTIDDMCYLTSATDGDRLGPDRMGFLDRDVQLQIVGRENDYYRVMLAPGQYAFIPEPLVDTLSLAAPTPVSTVQQPVTWSDAQYDYAAIQLDEKLPYTSTQHVGPGRVEVDVYNTYLAPGTVFHDSTGTQEIRQPFLQQPSANVTRISLPLAHAQPWGYKIYYEDNRLIIRVKRQPAALDFSHLTIAIDAGHGGSNPGSMGPTGNFEKNITILLALGLQDTLARRGASILMTRTGDQSVNNDDRVLNFRSRNPDLLVSIHLNSSVNPVDIKGTATYYKQPFCEPLGAAIHGQLLQLGLRDFKNNGRFNFALVQPTEFPNILVETLFISNPDDETLVLDPSYRKLLVEKLVQGLQDFLDECARH</sequence>
<feature type="signal peptide" evidence="4">
    <location>
        <begin position="1"/>
        <end position="23"/>
    </location>
</feature>
<dbReference type="SMART" id="SM00646">
    <property type="entry name" value="Ami_3"/>
    <property type="match status" value="1"/>
</dbReference>
<dbReference type="CDD" id="cd02696">
    <property type="entry name" value="MurNAc-LAA"/>
    <property type="match status" value="1"/>
</dbReference>
<dbReference type="EMBL" id="QCYK01000001">
    <property type="protein sequence ID" value="PUZ28163.1"/>
    <property type="molecule type" value="Genomic_DNA"/>
</dbReference>
<dbReference type="RefSeq" id="WP_108684804.1">
    <property type="nucleotide sequence ID" value="NZ_QCYK01000001.1"/>
</dbReference>
<comment type="caution">
    <text evidence="6">The sequence shown here is derived from an EMBL/GenBank/DDBJ whole genome shotgun (WGS) entry which is preliminary data.</text>
</comment>
<dbReference type="Proteomes" id="UP000244450">
    <property type="component" value="Unassembled WGS sequence"/>
</dbReference>
<feature type="domain" description="MurNAc-LAA" evidence="5">
    <location>
        <begin position="464"/>
        <end position="573"/>
    </location>
</feature>
<feature type="chain" id="PRO_5015756436" description="N-acetylmuramoyl-L-alanine amidase" evidence="4">
    <location>
        <begin position="24"/>
        <end position="582"/>
    </location>
</feature>
<keyword evidence="3" id="KW-0378">Hydrolase</keyword>
<keyword evidence="4" id="KW-0732">Signal</keyword>
<dbReference type="AlphaFoldDB" id="A0A2T7BKF8"/>
<organism evidence="6 7">
    <name type="scientific">Chitinophaga parva</name>
    <dbReference type="NCBI Taxonomy" id="2169414"/>
    <lineage>
        <taxon>Bacteria</taxon>
        <taxon>Pseudomonadati</taxon>
        <taxon>Bacteroidota</taxon>
        <taxon>Chitinophagia</taxon>
        <taxon>Chitinophagales</taxon>
        <taxon>Chitinophagaceae</taxon>
        <taxon>Chitinophaga</taxon>
    </lineage>
</organism>
<dbReference type="Pfam" id="PF01520">
    <property type="entry name" value="Amidase_3"/>
    <property type="match status" value="1"/>
</dbReference>
<dbReference type="InterPro" id="IPR002508">
    <property type="entry name" value="MurNAc-LAA_cat"/>
</dbReference>
<dbReference type="GO" id="GO:0030288">
    <property type="term" value="C:outer membrane-bounded periplasmic space"/>
    <property type="evidence" value="ECO:0007669"/>
    <property type="project" value="TreeGrafter"/>
</dbReference>
<comment type="catalytic activity">
    <reaction evidence="1">
        <text>Hydrolyzes the link between N-acetylmuramoyl residues and L-amino acid residues in certain cell-wall glycopeptides.</text>
        <dbReference type="EC" id="3.5.1.28"/>
    </reaction>
</comment>